<dbReference type="GO" id="GO:0004414">
    <property type="term" value="F:homoserine O-acetyltransferase activity"/>
    <property type="evidence" value="ECO:0007669"/>
    <property type="project" value="TreeGrafter"/>
</dbReference>
<dbReference type="EMBL" id="UINC01001362">
    <property type="protein sequence ID" value="SUZ78688.1"/>
    <property type="molecule type" value="Genomic_DNA"/>
</dbReference>
<evidence type="ECO:0000256" key="1">
    <source>
        <dbReference type="ARBA" id="ARBA00022679"/>
    </source>
</evidence>
<accession>A0A381QIB2</accession>
<keyword evidence="1" id="KW-0808">Transferase</keyword>
<dbReference type="PANTHER" id="PTHR32268">
    <property type="entry name" value="HOMOSERINE O-ACETYLTRANSFERASE"/>
    <property type="match status" value="1"/>
</dbReference>
<dbReference type="GO" id="GO:0009086">
    <property type="term" value="P:methionine biosynthetic process"/>
    <property type="evidence" value="ECO:0007669"/>
    <property type="project" value="TreeGrafter"/>
</dbReference>
<evidence type="ECO:0000259" key="2">
    <source>
        <dbReference type="Pfam" id="PF00561"/>
    </source>
</evidence>
<dbReference type="NCBIfam" id="NF001209">
    <property type="entry name" value="PRK00175.1"/>
    <property type="match status" value="1"/>
</dbReference>
<sequence length="415" mass="44114">MSGDGATTGAGSDLDLPLDALLHPRGYSPDLPVTGAWQPGDPVGDRLFHSVGNGRPFALEGGGILPEITMAYETWGELSPAADNAVLVCHALTGDSHAHGGVGEAHSIPGWWNGVVGPGCGLDTDRYFVVCVNVLGGCQGSTGPATVDPGTGRPYASAFPPVTVRDMVRCQASVADHLGIARWLSVVGGSMGGMQALEWAVMYPERVRSVVPIATALAASTWQIAWSAAGRTALAIDPRFRDGEYYDAAPGDGPHAGLAVARSIAQIHYRSDPVFGERFGRELADPRKVFGLWDRFQVESYLDYQGEKLVRRFDANSYLLLNRAMDLHDLGRDRGSPEKALALLAPVPFLTLSISSDILYPEAQQAALRDAIRATGGRCDHHVVQNPDGHDGFLLATDEVGRHLGSFLGEVQSNG</sequence>
<dbReference type="SUPFAM" id="SSF53474">
    <property type="entry name" value="alpha/beta-Hydrolases"/>
    <property type="match status" value="1"/>
</dbReference>
<protein>
    <recommendedName>
        <fullName evidence="2">AB hydrolase-1 domain-containing protein</fullName>
    </recommendedName>
</protein>
<proteinExistence type="inferred from homology"/>
<organism evidence="3">
    <name type="scientific">marine metagenome</name>
    <dbReference type="NCBI Taxonomy" id="408172"/>
    <lineage>
        <taxon>unclassified sequences</taxon>
        <taxon>metagenomes</taxon>
        <taxon>ecological metagenomes</taxon>
    </lineage>
</organism>
<dbReference type="PIRSF" id="PIRSF000443">
    <property type="entry name" value="Homoser_Ac_trans"/>
    <property type="match status" value="1"/>
</dbReference>
<feature type="domain" description="AB hydrolase-1" evidence="2">
    <location>
        <begin position="84"/>
        <end position="394"/>
    </location>
</feature>
<dbReference type="InterPro" id="IPR008220">
    <property type="entry name" value="HAT_MetX-like"/>
</dbReference>
<dbReference type="GO" id="GO:0009092">
    <property type="term" value="P:homoserine metabolic process"/>
    <property type="evidence" value="ECO:0007669"/>
    <property type="project" value="TreeGrafter"/>
</dbReference>
<dbReference type="HAMAP" id="MF_00296">
    <property type="entry name" value="MetX_acyltransf"/>
    <property type="match status" value="1"/>
</dbReference>
<name>A0A381QIB2_9ZZZZ</name>
<reference evidence="3" key="1">
    <citation type="submission" date="2018-05" db="EMBL/GenBank/DDBJ databases">
        <authorList>
            <person name="Lanie J.A."/>
            <person name="Ng W.-L."/>
            <person name="Kazmierczak K.M."/>
            <person name="Andrzejewski T.M."/>
            <person name="Davidsen T.M."/>
            <person name="Wayne K.J."/>
            <person name="Tettelin H."/>
            <person name="Glass J.I."/>
            <person name="Rusch D."/>
            <person name="Podicherti R."/>
            <person name="Tsui H.-C.T."/>
            <person name="Winkler M.E."/>
        </authorList>
    </citation>
    <scope>NUCLEOTIDE SEQUENCE</scope>
</reference>
<dbReference type="Pfam" id="PF00561">
    <property type="entry name" value="Abhydrolase_1"/>
    <property type="match status" value="1"/>
</dbReference>
<dbReference type="NCBIfam" id="TIGR01392">
    <property type="entry name" value="homoserO_Ac_trn"/>
    <property type="match status" value="1"/>
</dbReference>
<dbReference type="AlphaFoldDB" id="A0A381QIB2"/>
<gene>
    <name evidence="3" type="ORF">METZ01_LOCUS31542</name>
</gene>
<dbReference type="Gene3D" id="3.40.50.1820">
    <property type="entry name" value="alpha/beta hydrolase"/>
    <property type="match status" value="1"/>
</dbReference>
<evidence type="ECO:0000313" key="3">
    <source>
        <dbReference type="EMBL" id="SUZ78688.1"/>
    </source>
</evidence>
<dbReference type="Gene3D" id="1.10.1740.110">
    <property type="match status" value="1"/>
</dbReference>
<dbReference type="InterPro" id="IPR029058">
    <property type="entry name" value="AB_hydrolase_fold"/>
</dbReference>
<dbReference type="InterPro" id="IPR000073">
    <property type="entry name" value="AB_hydrolase_1"/>
</dbReference>
<dbReference type="PANTHER" id="PTHR32268:SF11">
    <property type="entry name" value="HOMOSERINE O-ACETYLTRANSFERASE"/>
    <property type="match status" value="1"/>
</dbReference>